<accession>A0A1I6T0R8</accession>
<gene>
    <name evidence="1" type="ORF">SAMN04488601_104157</name>
</gene>
<evidence type="ECO:0000313" key="1">
    <source>
        <dbReference type="EMBL" id="SFS82885.1"/>
    </source>
</evidence>
<reference evidence="3" key="4">
    <citation type="submission" date="2023-09" db="PDB data bank">
        <title>structure of a bacterial protein.</title>
        <authorList>
            <person name="Yu G."/>
            <person name="Liao F."/>
            <person name="Li X."/>
            <person name="Li Z."/>
            <person name="Zhang H."/>
        </authorList>
    </citation>
    <scope>STRUCTURE BY ELECTRON MICROSCOPY (4.40 ANGSTROMS) OF 1-381</scope>
</reference>
<reference evidence="5 6" key="5">
    <citation type="submission" date="2023-10" db="PDB data bank">
        <title>Cryo-EM structure of a bacterial protein.</title>
        <authorList>
            <person name="Yu G."/>
            <person name="Liao F."/>
            <person name="Li X."/>
            <person name="Li Z."/>
            <person name="Zhang H."/>
        </authorList>
    </citation>
    <scope>STRUCTURE BY ELECTRON MICROSCOPY (3.28 ANGSTROMS) OF 1-381</scope>
</reference>
<evidence type="ECO:0007829" key="2">
    <source>
        <dbReference type="PDB" id="8W9L"/>
    </source>
</evidence>
<reference evidence="1" key="1">
    <citation type="submission" date="2016-10" db="EMBL/GenBank/DDBJ databases">
        <authorList>
            <person name="Varghese N."/>
            <person name="Submissions S."/>
        </authorList>
    </citation>
    <scope>NUCLEOTIDE SEQUENCE</scope>
    <source>
        <strain evidence="1">453MF</strain>
    </source>
</reference>
<protein>
    <submittedName>
        <fullName evidence="1">SIR2-like domain-containing protein</fullName>
    </submittedName>
</protein>
<dbReference type="PDB" id="8WOF">
    <property type="method" value="EM"/>
    <property type="resolution" value="3.30 A"/>
    <property type="chains" value="J/K/P/Q/R/S/T=1-381"/>
</dbReference>
<sequence length="381" mass="43562">MDHSITASYYDTTQQLSLLKHVLSEDKRPIAFIIAAGCPVSIRHNDAPLIPDVAGLTRKISDSFGGNPDSLLMKIIQNLKTTIPNPTIEDILSYIRLLQQIPMSGKIHDVENSVINALEESICELIEEEVNVDLPGNATPYHKIAAWINSINREHQVEIFTTNYDLLMEQALEELNVPYFDGFVGSKRAFFDIRTIEENKLPSRWSKLWKLHGSINWQLDKQTQTIWRGTPSKGCSLIHPSHLKYDQSRKMPYLVMMDQLKLFLNQPSAILITCGYSYKDQHINEVLSQGLQTNPNALIYGLQYDVLENYQEAKDMALKRSNLILLAKDRAIIGKKEGEWKPDPQSSQDNDPLLFFKLGDFQHLASFLEEISQYDWSKQND</sequence>
<dbReference type="PDB" id="8WOD">
    <property type="method" value="EM"/>
    <property type="resolution" value="3.67 A"/>
    <property type="chains" value="F/J/K/P/Q/R/S/T=1-381"/>
</dbReference>
<proteinExistence type="evidence at protein level"/>
<organism evidence="1">
    <name type="scientific">Paenibacillus sp. 453mf</name>
    <dbReference type="NCBI Taxonomy" id="1761874"/>
    <lineage>
        <taxon>Bacteria</taxon>
        <taxon>Bacillati</taxon>
        <taxon>Bacillota</taxon>
        <taxon>Bacilli</taxon>
        <taxon>Bacillales</taxon>
        <taxon>Paenibacillaceae</taxon>
        <taxon>Paenibacillus</taxon>
    </lineage>
</organism>
<dbReference type="PDB" id="8W9L">
    <property type="method" value="EM"/>
    <property type="resolution" value="3.20 A"/>
    <property type="chains" value="A/B/C/D/E/F/G/H/I/J/K/L=1-381"/>
</dbReference>
<dbReference type="EMBL" id="FPAC01000004">
    <property type="protein sequence ID" value="SFS82885.1"/>
    <property type="molecule type" value="Genomic_DNA"/>
</dbReference>
<reference evidence="4" key="3">
    <citation type="submission" date="2023-09" db="PDB data bank">
        <title>Cryo-EM structure of SIR2/HerA antiphage complex.</title>
        <authorList>
            <person name="Yu G."/>
            <person name="Liao F."/>
            <person name="Li X."/>
            <person name="Li Z."/>
            <person name="Zhang H."/>
        </authorList>
    </citation>
    <scope>STRUCTURE BY ELECTRON MICROSCOPY (3.48 ANGSTROMS) OF 1-381</scope>
</reference>
<dbReference type="PDB" id="8W9X">
    <property type="method" value="EM"/>
    <property type="resolution" value="4.40 A"/>
    <property type="chains" value="A/B/C/D/E/F/G/H/I/J/K/L=1-381"/>
</dbReference>
<keyword evidence="2 3" id="KW-0002">3D-structure</keyword>
<dbReference type="PDB" id="8WOC">
    <property type="method" value="EM"/>
    <property type="resolution" value="3.28 A"/>
    <property type="chains" value="J/K/P/Q/R/S/T=1-381"/>
</dbReference>
<name>A0ACD6BAK5_9BACL</name>
<evidence type="ECO:0007829" key="6">
    <source>
        <dbReference type="PDB" id="8WOD"/>
    </source>
</evidence>
<accession>A0ACD6BAK5</accession>
<evidence type="ECO:0007829" key="5">
    <source>
        <dbReference type="PDB" id="8WOC"/>
    </source>
</evidence>
<evidence type="ECO:0007829" key="4">
    <source>
        <dbReference type="PDB" id="8WLD"/>
    </source>
</evidence>
<comment type="caution">
    <text evidence="1">The sequence shown here is derived from an EMBL/GenBank/DDBJ whole genome shotgun (WGS) entry which is preliminary data.</text>
</comment>
<dbReference type="PDB" id="8WLD">
    <property type="method" value="EM"/>
    <property type="resolution" value="3.48 A"/>
    <property type="chains" value="E/H/J/K/P/Q/R/S/T=1-381"/>
</dbReference>
<evidence type="ECO:0007829" key="3">
    <source>
        <dbReference type="PDB" id="8W9X"/>
    </source>
</evidence>
<reference evidence="2" key="2">
    <citation type="submission" date="2023-09" db="PDB data bank">
        <title>Cryo-EM structure of PsSIR2.</title>
        <authorList>
            <person name="Yu G."/>
            <person name="Liao F."/>
            <person name="Li X."/>
            <person name="Li Z."/>
            <person name="Zhang H."/>
        </authorList>
    </citation>
    <scope>STRUCTURE BY ELECTRON MICROSCOPY (3.20 ANGSTROMS) OF 1-381</scope>
</reference>
<evidence type="ECO:0007829" key="7">
    <source>
        <dbReference type="PDB" id="8YQF"/>
    </source>
</evidence>
<reference evidence="7" key="6">
    <citation type="submission" date="2024-03" db="PDB data bank">
        <title>Structure of a bacterial protein.</title>
        <authorList>
            <person name="Yu G."/>
            <person name="Liao F."/>
            <person name="Li X."/>
            <person name="Li Z."/>
            <person name="Zhang H."/>
        </authorList>
    </citation>
    <scope>STRUCTURE BY ELECTRON MICROSCOPY (5.50 ANGSTROMS) OF 1-381</scope>
</reference>
<dbReference type="PDB" id="8YQF">
    <property type="method" value="EM"/>
    <property type="resolution" value="5.50 A"/>
    <property type="chains" value="A/B/C/D/E/F/G/H/I/J/K/L/M/N=1-381"/>
</dbReference>